<dbReference type="GO" id="GO:0033499">
    <property type="term" value="P:galactose catabolic process via UDP-galactose, Leloir pathway"/>
    <property type="evidence" value="ECO:0007669"/>
    <property type="project" value="TreeGrafter"/>
</dbReference>
<dbReference type="SUPFAM" id="SSF74650">
    <property type="entry name" value="Galactose mutarotase-like"/>
    <property type="match status" value="1"/>
</dbReference>
<evidence type="ECO:0000313" key="10">
    <source>
        <dbReference type="EMBL" id="OKY95936.1"/>
    </source>
</evidence>
<dbReference type="PIRSF" id="PIRSF005096">
    <property type="entry name" value="GALM"/>
    <property type="match status" value="1"/>
</dbReference>
<dbReference type="STRING" id="28117.BHV66_03010"/>
<dbReference type="PANTHER" id="PTHR10091">
    <property type="entry name" value="ALDOSE-1-EPIMERASE"/>
    <property type="match status" value="1"/>
</dbReference>
<dbReference type="InterPro" id="IPR014718">
    <property type="entry name" value="GH-type_carb-bd"/>
</dbReference>
<comment type="cofactor">
    <cofactor evidence="1">
        <name>Ca(2+)</name>
        <dbReference type="ChEBI" id="CHEBI:29108"/>
    </cofactor>
</comment>
<evidence type="ECO:0000256" key="8">
    <source>
        <dbReference type="PIRNR" id="PIRNR005096"/>
    </source>
</evidence>
<proteinExistence type="inferred from homology"/>
<dbReference type="Pfam" id="PF01263">
    <property type="entry name" value="Aldose_epim"/>
    <property type="match status" value="1"/>
</dbReference>
<evidence type="ECO:0000256" key="4">
    <source>
        <dbReference type="ARBA" id="ARBA00011245"/>
    </source>
</evidence>
<feature type="binding site" evidence="9">
    <location>
        <position position="248"/>
    </location>
    <ligand>
        <name>beta-D-galactose</name>
        <dbReference type="ChEBI" id="CHEBI:27667"/>
    </ligand>
</feature>
<dbReference type="EC" id="5.1.3.3" evidence="8"/>
<dbReference type="AlphaFoldDB" id="A0A1Q6FAN0"/>
<dbReference type="InterPro" id="IPR015443">
    <property type="entry name" value="Aldose_1-epimerase"/>
</dbReference>
<name>A0A1Q6FAN0_9BACT</name>
<dbReference type="PANTHER" id="PTHR10091:SF0">
    <property type="entry name" value="GALACTOSE MUTAROTASE"/>
    <property type="match status" value="1"/>
</dbReference>
<dbReference type="NCBIfam" id="NF008277">
    <property type="entry name" value="PRK11055.1"/>
    <property type="match status" value="1"/>
</dbReference>
<dbReference type="GeneID" id="73802277"/>
<dbReference type="UniPathway" id="UPA00242"/>
<keyword evidence="5" id="KW-0106">Calcium</keyword>
<gene>
    <name evidence="10" type="ORF">BHV66_03010</name>
</gene>
<dbReference type="RefSeq" id="WP_004327716.1">
    <property type="nucleotide sequence ID" value="NZ_BAAFKT010000036.1"/>
</dbReference>
<organism evidence="10 11">
    <name type="scientific">Alistipes putredinis</name>
    <dbReference type="NCBI Taxonomy" id="28117"/>
    <lineage>
        <taxon>Bacteria</taxon>
        <taxon>Pseudomonadati</taxon>
        <taxon>Bacteroidota</taxon>
        <taxon>Bacteroidia</taxon>
        <taxon>Bacteroidales</taxon>
        <taxon>Rikenellaceae</taxon>
        <taxon>Alistipes</taxon>
    </lineage>
</organism>
<dbReference type="GO" id="GO:0006006">
    <property type="term" value="P:glucose metabolic process"/>
    <property type="evidence" value="ECO:0007669"/>
    <property type="project" value="TreeGrafter"/>
</dbReference>
<reference evidence="10 11" key="1">
    <citation type="journal article" date="2016" name="Nat. Biotechnol.">
        <title>Measurement of bacterial replication rates in microbial communities.</title>
        <authorList>
            <person name="Brown C.T."/>
            <person name="Olm M.R."/>
            <person name="Thomas B.C."/>
            <person name="Banfield J.F."/>
        </authorList>
    </citation>
    <scope>NUCLEOTIDE SEQUENCE [LARGE SCALE GENOMIC DNA]</scope>
    <source>
        <strain evidence="10">CAG:67_53_122</strain>
    </source>
</reference>
<evidence type="ECO:0000256" key="9">
    <source>
        <dbReference type="PIRSR" id="PIRSR005096-2"/>
    </source>
</evidence>
<protein>
    <recommendedName>
        <fullName evidence="8">Aldose 1-epimerase</fullName>
        <ecNumber evidence="8">5.1.3.3</ecNumber>
    </recommendedName>
</protein>
<evidence type="ECO:0000256" key="6">
    <source>
        <dbReference type="ARBA" id="ARBA00023235"/>
    </source>
</evidence>
<dbReference type="Gene3D" id="2.70.98.10">
    <property type="match status" value="1"/>
</dbReference>
<keyword evidence="7 8" id="KW-0119">Carbohydrate metabolism</keyword>
<evidence type="ECO:0000256" key="1">
    <source>
        <dbReference type="ARBA" id="ARBA00001913"/>
    </source>
</evidence>
<dbReference type="GO" id="GO:0004034">
    <property type="term" value="F:aldose 1-epimerase activity"/>
    <property type="evidence" value="ECO:0007669"/>
    <property type="project" value="UniProtKB-EC"/>
</dbReference>
<evidence type="ECO:0000256" key="2">
    <source>
        <dbReference type="ARBA" id="ARBA00005028"/>
    </source>
</evidence>
<evidence type="ECO:0000256" key="7">
    <source>
        <dbReference type="ARBA" id="ARBA00023277"/>
    </source>
</evidence>
<dbReference type="InterPro" id="IPR047215">
    <property type="entry name" value="Galactose_mutarotase-like"/>
</dbReference>
<evidence type="ECO:0000313" key="11">
    <source>
        <dbReference type="Proteomes" id="UP000187417"/>
    </source>
</evidence>
<dbReference type="GO" id="GO:0030246">
    <property type="term" value="F:carbohydrate binding"/>
    <property type="evidence" value="ECO:0007669"/>
    <property type="project" value="InterPro"/>
</dbReference>
<comment type="similarity">
    <text evidence="3 8">Belongs to the aldose epimerase family.</text>
</comment>
<dbReference type="InterPro" id="IPR011013">
    <property type="entry name" value="Gal_mutarotase_sf_dom"/>
</dbReference>
<sequence>MEIEQQIWGATSEGEAVVLYTLRNAAGAEVRLCNVGAAVVSILVPDRDGHLADVALGYKDFRSYFGDPALCGKSIGRVAGCIAYGTMRIDGEEYRLDINGMAGHLNGGVKGFAGRLWESRVETNRVVMSLSSDDGDQGYPGNLQVEAAFDFDEDNALEITYIARTDRTTPVNMACNLLLNLGGEGSGSVLDHELRLDASTVLEADDRLIPTGKLLGVAGTPADFRSLRRLGEGVDSDFDRIRMLRGYDHFFPVDGWRQNILTEVGELRDARSGRRVEILSSQPGVTLYTGNRLGGGCPETKSGGRYRDYEGVAVVCQGYPDAVNRPEFPSPLLAPDGFYCQKTVYRFGTFR</sequence>
<comment type="catalytic activity">
    <reaction evidence="8">
        <text>alpha-D-glucose = beta-D-glucose</text>
        <dbReference type="Rhea" id="RHEA:10264"/>
        <dbReference type="ChEBI" id="CHEBI:15903"/>
        <dbReference type="ChEBI" id="CHEBI:17925"/>
        <dbReference type="EC" id="5.1.3.3"/>
    </reaction>
</comment>
<keyword evidence="6 8" id="KW-0413">Isomerase</keyword>
<comment type="subunit">
    <text evidence="4">Monomer.</text>
</comment>
<comment type="pathway">
    <text evidence="2 8">Carbohydrate metabolism; hexose metabolism.</text>
</comment>
<dbReference type="InterPro" id="IPR008183">
    <property type="entry name" value="Aldose_1/G6P_1-epimerase"/>
</dbReference>
<evidence type="ECO:0000256" key="5">
    <source>
        <dbReference type="ARBA" id="ARBA00022837"/>
    </source>
</evidence>
<accession>A0A1Q6FAN0</accession>
<comment type="caution">
    <text evidence="10">The sequence shown here is derived from an EMBL/GenBank/DDBJ whole genome shotgun (WGS) entry which is preliminary data.</text>
</comment>
<dbReference type="EMBL" id="MNQH01000003">
    <property type="protein sequence ID" value="OKY95936.1"/>
    <property type="molecule type" value="Genomic_DNA"/>
</dbReference>
<dbReference type="Proteomes" id="UP000187417">
    <property type="component" value="Unassembled WGS sequence"/>
</dbReference>
<evidence type="ECO:0000256" key="3">
    <source>
        <dbReference type="ARBA" id="ARBA00006206"/>
    </source>
</evidence>
<dbReference type="CDD" id="cd09019">
    <property type="entry name" value="galactose_mutarotase_like"/>
    <property type="match status" value="1"/>
</dbReference>